<dbReference type="EMBL" id="CP023483">
    <property type="protein sequence ID" value="ATF26238.1"/>
    <property type="molecule type" value="Genomic_DNA"/>
</dbReference>
<dbReference type="AlphaFoldDB" id="A0A1D2L9X4"/>
<dbReference type="InterPro" id="IPR000182">
    <property type="entry name" value="GNAT_dom"/>
</dbReference>
<name>A0A1D2L9X4_BROTH</name>
<reference evidence="7" key="2">
    <citation type="submission" date="2018-04" db="EMBL/GenBank/DDBJ databases">
        <authorList>
            <person name="Illikoud N."/>
        </authorList>
    </citation>
    <scope>NUCLEOTIDE SEQUENCE [LARGE SCALE GENOMIC DNA]</scope>
</reference>
<dbReference type="GeneID" id="66537081"/>
<dbReference type="SUPFAM" id="SSF55729">
    <property type="entry name" value="Acyl-CoA N-acyltransferases (Nat)"/>
    <property type="match status" value="1"/>
</dbReference>
<gene>
    <name evidence="5" type="ORF">BTBSAS_220023</name>
    <name evidence="4" type="ORF">CNY62_07440</name>
</gene>
<proteinExistence type="predicted"/>
<keyword evidence="6" id="KW-1185">Reference proteome</keyword>
<accession>A0A1D2L9X4</accession>
<protein>
    <submittedName>
        <fullName evidence="4">N-acetyltransferase</fullName>
    </submittedName>
    <submittedName>
        <fullName evidence="5">Putative acyltransferase with acyl-CoA N-acyltransferase domain</fullName>
        <ecNumber evidence="5">2.3.1.-</ecNumber>
    </submittedName>
</protein>
<sequence>MIRHVELKDAEAIQTIYNDAVLNTTAIYANDPVTVANREQWIKEKLAANWPLFVFELEGQVVGYATYGVFRDYPGYIHTVEHSIYVNPQFSGRKIATLLMTTLIAEARQQGYHTMIAGIDSSNEASIYLHKKLEFEFSGRLKAVGYKFNRWLDVDFYQLILQENE</sequence>
<dbReference type="PANTHER" id="PTHR43072:SF23">
    <property type="entry name" value="UPF0039 PROTEIN C11D3.02C"/>
    <property type="match status" value="1"/>
</dbReference>
<dbReference type="KEGG" id="bths:CNY62_07440"/>
<dbReference type="Proteomes" id="UP000243591">
    <property type="component" value="Chromosome"/>
</dbReference>
<dbReference type="RefSeq" id="WP_029091909.1">
    <property type="nucleotide sequence ID" value="NZ_CBCPHX010000006.1"/>
</dbReference>
<dbReference type="PANTHER" id="PTHR43072">
    <property type="entry name" value="N-ACETYLTRANSFERASE"/>
    <property type="match status" value="1"/>
</dbReference>
<evidence type="ECO:0000256" key="2">
    <source>
        <dbReference type="ARBA" id="ARBA00023315"/>
    </source>
</evidence>
<dbReference type="CDD" id="cd04301">
    <property type="entry name" value="NAT_SF"/>
    <property type="match status" value="1"/>
</dbReference>
<evidence type="ECO:0000313" key="4">
    <source>
        <dbReference type="EMBL" id="ATF26238.1"/>
    </source>
</evidence>
<keyword evidence="1 4" id="KW-0808">Transferase</keyword>
<dbReference type="PROSITE" id="PS51186">
    <property type="entry name" value="GNAT"/>
    <property type="match status" value="1"/>
</dbReference>
<dbReference type="InterPro" id="IPR016181">
    <property type="entry name" value="Acyl_CoA_acyltransferase"/>
</dbReference>
<dbReference type="STRING" id="2756.BFR44_10390"/>
<keyword evidence="2 5" id="KW-0012">Acyltransferase</keyword>
<evidence type="ECO:0000313" key="6">
    <source>
        <dbReference type="Proteomes" id="UP000243591"/>
    </source>
</evidence>
<dbReference type="EC" id="2.3.1.-" evidence="5"/>
<reference evidence="5" key="3">
    <citation type="submission" date="2018-04" db="EMBL/GenBank/DDBJ databases">
        <authorList>
            <person name="Go L.Y."/>
            <person name="Mitchell J.A."/>
        </authorList>
    </citation>
    <scope>NUCLEOTIDE SEQUENCE</scope>
    <source>
        <strain evidence="5">BSAS1 3</strain>
    </source>
</reference>
<dbReference type="EMBL" id="OUNC01000015">
    <property type="protein sequence ID" value="SPP28526.1"/>
    <property type="molecule type" value="Genomic_DNA"/>
</dbReference>
<organism evidence="4 6">
    <name type="scientific">Brochothrix thermosphacta</name>
    <name type="common">Microbacterium thermosphactum</name>
    <dbReference type="NCBI Taxonomy" id="2756"/>
    <lineage>
        <taxon>Bacteria</taxon>
        <taxon>Bacillati</taxon>
        <taxon>Bacillota</taxon>
        <taxon>Bacilli</taxon>
        <taxon>Bacillales</taxon>
        <taxon>Listeriaceae</taxon>
        <taxon>Brochothrix</taxon>
    </lineage>
</organism>
<dbReference type="Pfam" id="PF13420">
    <property type="entry name" value="Acetyltransf_4"/>
    <property type="match status" value="1"/>
</dbReference>
<evidence type="ECO:0000259" key="3">
    <source>
        <dbReference type="PROSITE" id="PS51186"/>
    </source>
</evidence>
<dbReference type="Proteomes" id="UP000270190">
    <property type="component" value="Unassembled WGS sequence"/>
</dbReference>
<feature type="domain" description="N-acetyltransferase" evidence="3">
    <location>
        <begin position="1"/>
        <end position="157"/>
    </location>
</feature>
<evidence type="ECO:0000256" key="1">
    <source>
        <dbReference type="ARBA" id="ARBA00022679"/>
    </source>
</evidence>
<dbReference type="Gene3D" id="3.40.630.30">
    <property type="match status" value="1"/>
</dbReference>
<evidence type="ECO:0000313" key="7">
    <source>
        <dbReference type="Proteomes" id="UP000270190"/>
    </source>
</evidence>
<dbReference type="OrthoDB" id="9798006at2"/>
<evidence type="ECO:0000313" key="5">
    <source>
        <dbReference type="EMBL" id="SPP28526.1"/>
    </source>
</evidence>
<dbReference type="GO" id="GO:0016747">
    <property type="term" value="F:acyltransferase activity, transferring groups other than amino-acyl groups"/>
    <property type="evidence" value="ECO:0007669"/>
    <property type="project" value="InterPro"/>
</dbReference>
<reference evidence="4 6" key="1">
    <citation type="submission" date="2017-09" db="EMBL/GenBank/DDBJ databases">
        <title>Complete Genome Sequences of Two Strains of the Meat Spoilage Bacterium Brochothrix thermosphacta Isolated from Ground Chicken.</title>
        <authorList>
            <person name="Paoli G.C."/>
            <person name="Wijey C."/>
            <person name="Chen C.-Y."/>
            <person name="Nguyen L."/>
            <person name="Yan X."/>
            <person name="Irwin P.L."/>
        </authorList>
    </citation>
    <scope>NUCLEOTIDE SEQUENCE [LARGE SCALE GENOMIC DNA]</scope>
    <source>
        <strain evidence="4 6">BI</strain>
    </source>
</reference>